<evidence type="ECO:0000313" key="4">
    <source>
        <dbReference type="EMBL" id="EDQ86234.1"/>
    </source>
</evidence>
<dbReference type="PROSITE" id="PS51668">
    <property type="entry name" value="TSAA_2"/>
    <property type="match status" value="1"/>
</dbReference>
<dbReference type="InterPro" id="IPR036414">
    <property type="entry name" value="YaeB_N_sf"/>
</dbReference>
<feature type="domain" description="TsaA-like" evidence="3">
    <location>
        <begin position="1"/>
        <end position="68"/>
    </location>
</feature>
<dbReference type="Gene3D" id="2.40.30.70">
    <property type="entry name" value="YaeB-like"/>
    <property type="match status" value="1"/>
</dbReference>
<dbReference type="SUPFAM" id="SSF118196">
    <property type="entry name" value="YaeB-like"/>
    <property type="match status" value="1"/>
</dbReference>
<evidence type="ECO:0000256" key="1">
    <source>
        <dbReference type="ARBA" id="ARBA00022691"/>
    </source>
</evidence>
<dbReference type="AlphaFoldDB" id="A9V8A2"/>
<protein>
    <recommendedName>
        <fullName evidence="3">TsaA-like domain-containing protein</fullName>
    </recommendedName>
</protein>
<dbReference type="GeneID" id="5894177"/>
<dbReference type="InterPro" id="IPR040372">
    <property type="entry name" value="YaeB-like"/>
</dbReference>
<evidence type="ECO:0000259" key="3">
    <source>
        <dbReference type="PROSITE" id="PS51668"/>
    </source>
</evidence>
<proteinExistence type="inferred from homology"/>
<dbReference type="InterPro" id="IPR023370">
    <property type="entry name" value="TrmO-like_N"/>
</dbReference>
<dbReference type="Pfam" id="PF01980">
    <property type="entry name" value="TrmO_N"/>
    <property type="match status" value="1"/>
</dbReference>
<comment type="similarity">
    <text evidence="2">Belongs to the tRNA methyltransferase O family.</text>
</comment>
<dbReference type="KEGG" id="mbr:MONBRDRAFT_11127"/>
<name>A9V8A2_MONBE</name>
<dbReference type="PANTHER" id="PTHR12818:SF0">
    <property type="entry name" value="TRNA (ADENINE(37)-N6)-METHYLTRANSFERASE"/>
    <property type="match status" value="1"/>
</dbReference>
<dbReference type="InParanoid" id="A9V8A2"/>
<evidence type="ECO:0000313" key="5">
    <source>
        <dbReference type="Proteomes" id="UP000001357"/>
    </source>
</evidence>
<dbReference type="Gene3D" id="3.30.2310.10">
    <property type="entry name" value="YaeB-like"/>
    <property type="match status" value="1"/>
</dbReference>
<evidence type="ECO:0000256" key="2">
    <source>
        <dbReference type="ARBA" id="ARBA00033753"/>
    </source>
</evidence>
<dbReference type="RefSeq" id="XP_001748904.1">
    <property type="nucleotide sequence ID" value="XM_001748852.1"/>
</dbReference>
<keyword evidence="1" id="KW-0949">S-adenosyl-L-methionine</keyword>
<reference evidence="4 5" key="1">
    <citation type="journal article" date="2008" name="Nature">
        <title>The genome of the choanoflagellate Monosiga brevicollis and the origin of metazoans.</title>
        <authorList>
            <consortium name="JGI Sequencing"/>
            <person name="King N."/>
            <person name="Westbrook M.J."/>
            <person name="Young S.L."/>
            <person name="Kuo A."/>
            <person name="Abedin M."/>
            <person name="Chapman J."/>
            <person name="Fairclough S."/>
            <person name="Hellsten U."/>
            <person name="Isogai Y."/>
            <person name="Letunic I."/>
            <person name="Marr M."/>
            <person name="Pincus D."/>
            <person name="Putnam N."/>
            <person name="Rokas A."/>
            <person name="Wright K.J."/>
            <person name="Zuzow R."/>
            <person name="Dirks W."/>
            <person name="Good M."/>
            <person name="Goodstein D."/>
            <person name="Lemons D."/>
            <person name="Li W."/>
            <person name="Lyons J.B."/>
            <person name="Morris A."/>
            <person name="Nichols S."/>
            <person name="Richter D.J."/>
            <person name="Salamov A."/>
            <person name="Bork P."/>
            <person name="Lim W.A."/>
            <person name="Manning G."/>
            <person name="Miller W.T."/>
            <person name="McGinnis W."/>
            <person name="Shapiro H."/>
            <person name="Tjian R."/>
            <person name="Grigoriev I.V."/>
            <person name="Rokhsar D."/>
        </authorList>
    </citation>
    <scope>NUCLEOTIDE SEQUENCE [LARGE SCALE GENOMIC DNA]</scope>
    <source>
        <strain evidence="5">MX1 / ATCC 50154</strain>
    </source>
</reference>
<organism evidence="4 5">
    <name type="scientific">Monosiga brevicollis</name>
    <name type="common">Choanoflagellate</name>
    <dbReference type="NCBI Taxonomy" id="81824"/>
    <lineage>
        <taxon>Eukaryota</taxon>
        <taxon>Choanoflagellata</taxon>
        <taxon>Craspedida</taxon>
        <taxon>Salpingoecidae</taxon>
        <taxon>Monosiga</taxon>
    </lineage>
</organism>
<dbReference type="EMBL" id="CH991567">
    <property type="protein sequence ID" value="EDQ86234.1"/>
    <property type="molecule type" value="Genomic_DNA"/>
</dbReference>
<dbReference type="eggNOG" id="KOG2942">
    <property type="taxonomic scope" value="Eukaryota"/>
</dbReference>
<dbReference type="InterPro" id="IPR036413">
    <property type="entry name" value="YaeB-like_sf"/>
</dbReference>
<sequence>MVGVLMAWRVERKRVKELQALLDRMERLRKEERTGRAAGIAIAGHDLVDGTPVLDIKPYLPHVEAVQDATLPAWVDEENTLLAMSVDWLPAALDQLAQSCTHLPSKIPWRHPATPAQASATLLRRQIDQILRFDIRNLNQRQRAAPETTYHLRYAGLNLAYHIQDRRITIHACSLSSTSD</sequence>
<accession>A9V8A2</accession>
<dbReference type="PANTHER" id="PTHR12818">
    <property type="entry name" value="TRNA (ADENINE(37)-N6)-METHYLTRANSFERASE"/>
    <property type="match status" value="1"/>
</dbReference>
<gene>
    <name evidence="4" type="ORF">MONBRDRAFT_11127</name>
</gene>
<keyword evidence="5" id="KW-1185">Reference proteome</keyword>
<dbReference type="Proteomes" id="UP000001357">
    <property type="component" value="Unassembled WGS sequence"/>
</dbReference>